<evidence type="ECO:0000256" key="1">
    <source>
        <dbReference type="ARBA" id="ARBA00000707"/>
    </source>
</evidence>
<dbReference type="FunFam" id="3.90.70.10:FF:000146">
    <property type="entry name" value="Ubiquitin-specific protease"/>
    <property type="match status" value="1"/>
</dbReference>
<dbReference type="InterPro" id="IPR038765">
    <property type="entry name" value="Papain-like_cys_pep_sf"/>
</dbReference>
<keyword evidence="4" id="KW-0645">Protease</keyword>
<comment type="similarity">
    <text evidence="2">Belongs to the peptidase C19 family.</text>
</comment>
<dbReference type="PANTHER" id="PTHR24006:SF758">
    <property type="entry name" value="UBIQUITIN CARBOXYL-TERMINAL HYDROLASE 36"/>
    <property type="match status" value="1"/>
</dbReference>
<dbReference type="OrthoDB" id="289038at2759"/>
<evidence type="ECO:0000256" key="2">
    <source>
        <dbReference type="ARBA" id="ARBA00009085"/>
    </source>
</evidence>
<dbReference type="AlphaFoldDB" id="A0A1G4KDE5"/>
<dbReference type="PANTHER" id="PTHR24006">
    <property type="entry name" value="UBIQUITIN CARBOXYL-TERMINAL HYDROLASE"/>
    <property type="match status" value="1"/>
</dbReference>
<dbReference type="InterPro" id="IPR001394">
    <property type="entry name" value="Peptidase_C19_UCH"/>
</dbReference>
<feature type="region of interest" description="Disordered" evidence="8">
    <location>
        <begin position="67"/>
        <end position="292"/>
    </location>
</feature>
<dbReference type="Proteomes" id="UP000191024">
    <property type="component" value="Chromosome H"/>
</dbReference>
<dbReference type="GO" id="GO:0005829">
    <property type="term" value="C:cytosol"/>
    <property type="evidence" value="ECO:0007669"/>
    <property type="project" value="TreeGrafter"/>
</dbReference>
<feature type="compositionally biased region" description="Basic residues" evidence="8">
    <location>
        <begin position="692"/>
        <end position="709"/>
    </location>
</feature>
<sequence length="709" mass="78442">MEQQEAIQPLIERILMNPLQFHEATRKDGVESKPGSCIVIGSGHVPALGSGGDEHQIGTGGMRLASTVGAEGEPASSKQRKTVRTPRSFSEALKMYTARKPAPDADLSDDKFAGSTDERAGHESGEESSRESSSGSEAYQEAREFTEDDAEISAQRPSAAVTAGEDLGEELGEEVGEELESEADDRGNSLSADTPVPTSVDDASDASDNADADYELEIDQEVSEDDDKGISDAERAGLLSEAQEYAKANEDAGKEQPEPGAACDGDDDGDELKHKQPQPKCVSPTPPTTLPDAQQFYLFNEEPNDRGSNSSTCLMKNWGPKLTALKPRGLLNHGVTCYTNAAVQAMLHIPAIQHYLFAVLRGQYKQTISQNSVTNVLAETSKRMWSPDGSKNTFVNPKKLIGKLDDINCMMSEWQQEDSHEYFMSLMSRLQEDGVPRGHKMTESIIYDIFGGMLCQEVTCKSCGKISRTEQPFYDLSLHLKGKKPPSNSEAIGENSDDRPSRRFSIEKSIRDFFNVELIKADKEGKNGYFCESCSQTGNALKHNSILRAPETLLVHLKKFRFNGTSSSKLKQAVSYPMFLDLTEFCENQEDTLAVKYQLISVVVHEGRSLSSGHYIAHCKQPDGSWSTYDDEYINKITDRQMLKEPNAYYLIYTRLTPKSVKWSKEVETTPLQASKANESLFDGISESSRSASKKKKKNHNRKKRRLNK</sequence>
<feature type="compositionally biased region" description="Basic and acidic residues" evidence="8">
    <location>
        <begin position="247"/>
        <end position="257"/>
    </location>
</feature>
<evidence type="ECO:0000259" key="9">
    <source>
        <dbReference type="PROSITE" id="PS50235"/>
    </source>
</evidence>
<dbReference type="InterPro" id="IPR028889">
    <property type="entry name" value="USP"/>
</dbReference>
<dbReference type="GO" id="GO:0006508">
    <property type="term" value="P:proteolysis"/>
    <property type="evidence" value="ECO:0007669"/>
    <property type="project" value="UniProtKB-KW"/>
</dbReference>
<feature type="domain" description="USP" evidence="9">
    <location>
        <begin position="328"/>
        <end position="656"/>
    </location>
</feature>
<dbReference type="PROSITE" id="PS00973">
    <property type="entry name" value="USP_2"/>
    <property type="match status" value="1"/>
</dbReference>
<evidence type="ECO:0000256" key="3">
    <source>
        <dbReference type="ARBA" id="ARBA00012759"/>
    </source>
</evidence>
<dbReference type="GO" id="GO:0016579">
    <property type="term" value="P:protein deubiquitination"/>
    <property type="evidence" value="ECO:0007669"/>
    <property type="project" value="InterPro"/>
</dbReference>
<keyword evidence="6" id="KW-0378">Hydrolase</keyword>
<proteinExistence type="inferred from homology"/>
<evidence type="ECO:0000256" key="6">
    <source>
        <dbReference type="ARBA" id="ARBA00022801"/>
    </source>
</evidence>
<gene>
    <name evidence="10" type="ORF">LAMI_0H00254G</name>
</gene>
<evidence type="ECO:0000256" key="7">
    <source>
        <dbReference type="ARBA" id="ARBA00022807"/>
    </source>
</evidence>
<feature type="region of interest" description="Disordered" evidence="8">
    <location>
        <begin position="481"/>
        <end position="501"/>
    </location>
</feature>
<accession>A0A1G4KDE5</accession>
<dbReference type="InterPro" id="IPR050164">
    <property type="entry name" value="Peptidase_C19"/>
</dbReference>
<dbReference type="Gene3D" id="3.90.70.10">
    <property type="entry name" value="Cysteine proteinases"/>
    <property type="match status" value="1"/>
</dbReference>
<comment type="catalytic activity">
    <reaction evidence="1">
        <text>Thiol-dependent hydrolysis of ester, thioester, amide, peptide and isopeptide bonds formed by the C-terminal Gly of ubiquitin (a 76-residue protein attached to proteins as an intracellular targeting signal).</text>
        <dbReference type="EC" id="3.4.19.12"/>
    </reaction>
</comment>
<keyword evidence="11" id="KW-1185">Reference proteome</keyword>
<dbReference type="EC" id="3.4.19.12" evidence="3"/>
<protein>
    <recommendedName>
        <fullName evidence="3">ubiquitinyl hydrolase 1</fullName>
        <ecNumber evidence="3">3.4.19.12</ecNumber>
    </recommendedName>
</protein>
<dbReference type="Pfam" id="PF00443">
    <property type="entry name" value="UCH"/>
    <property type="match status" value="1"/>
</dbReference>
<name>A0A1G4KDE5_9SACH</name>
<feature type="compositionally biased region" description="Basic and acidic residues" evidence="8">
    <location>
        <begin position="108"/>
        <end position="130"/>
    </location>
</feature>
<evidence type="ECO:0000313" key="11">
    <source>
        <dbReference type="Proteomes" id="UP000191024"/>
    </source>
</evidence>
<feature type="compositionally biased region" description="Acidic residues" evidence="8">
    <location>
        <begin position="202"/>
        <end position="227"/>
    </location>
</feature>
<evidence type="ECO:0000256" key="8">
    <source>
        <dbReference type="SAM" id="MobiDB-lite"/>
    </source>
</evidence>
<feature type="compositionally biased region" description="Acidic residues" evidence="8">
    <location>
        <begin position="166"/>
        <end position="183"/>
    </location>
</feature>
<keyword evidence="7" id="KW-0788">Thiol protease</keyword>
<evidence type="ECO:0000256" key="4">
    <source>
        <dbReference type="ARBA" id="ARBA00022670"/>
    </source>
</evidence>
<feature type="region of interest" description="Disordered" evidence="8">
    <location>
        <begin position="683"/>
        <end position="709"/>
    </location>
</feature>
<dbReference type="GO" id="GO:0005634">
    <property type="term" value="C:nucleus"/>
    <property type="evidence" value="ECO:0007669"/>
    <property type="project" value="TreeGrafter"/>
</dbReference>
<dbReference type="EMBL" id="LT598468">
    <property type="protein sequence ID" value="SCV02532.1"/>
    <property type="molecule type" value="Genomic_DNA"/>
</dbReference>
<organism evidence="10 11">
    <name type="scientific">Lachancea mirantina</name>
    <dbReference type="NCBI Taxonomy" id="1230905"/>
    <lineage>
        <taxon>Eukaryota</taxon>
        <taxon>Fungi</taxon>
        <taxon>Dikarya</taxon>
        <taxon>Ascomycota</taxon>
        <taxon>Saccharomycotina</taxon>
        <taxon>Saccharomycetes</taxon>
        <taxon>Saccharomycetales</taxon>
        <taxon>Saccharomycetaceae</taxon>
        <taxon>Lachancea</taxon>
    </lineage>
</organism>
<dbReference type="GO" id="GO:0004843">
    <property type="term" value="F:cysteine-type deubiquitinase activity"/>
    <property type="evidence" value="ECO:0007669"/>
    <property type="project" value="UniProtKB-EC"/>
</dbReference>
<reference evidence="11" key="1">
    <citation type="submission" date="2016-03" db="EMBL/GenBank/DDBJ databases">
        <authorList>
            <person name="Devillers H."/>
        </authorList>
    </citation>
    <scope>NUCLEOTIDE SEQUENCE [LARGE SCALE GENOMIC DNA]</scope>
</reference>
<evidence type="ECO:0000313" key="10">
    <source>
        <dbReference type="EMBL" id="SCV02532.1"/>
    </source>
</evidence>
<dbReference type="STRING" id="1230905.A0A1G4KDE5"/>
<dbReference type="InterPro" id="IPR018200">
    <property type="entry name" value="USP_CS"/>
</dbReference>
<keyword evidence="5" id="KW-0833">Ubl conjugation pathway</keyword>
<dbReference type="SUPFAM" id="SSF54001">
    <property type="entry name" value="Cysteine proteinases"/>
    <property type="match status" value="1"/>
</dbReference>
<evidence type="ECO:0000256" key="5">
    <source>
        <dbReference type="ARBA" id="ARBA00022786"/>
    </source>
</evidence>
<dbReference type="PROSITE" id="PS50235">
    <property type="entry name" value="USP_3"/>
    <property type="match status" value="1"/>
</dbReference>